<reference evidence="1" key="1">
    <citation type="submission" date="2020-06" db="EMBL/GenBank/DDBJ databases">
        <authorList>
            <person name="Li T."/>
            <person name="Hu X."/>
            <person name="Zhang T."/>
            <person name="Song X."/>
            <person name="Zhang H."/>
            <person name="Dai N."/>
            <person name="Sheng W."/>
            <person name="Hou X."/>
            <person name="Wei L."/>
        </authorList>
    </citation>
    <scope>NUCLEOTIDE SEQUENCE</scope>
    <source>
        <strain evidence="1">KEN1</strain>
        <tissue evidence="1">Leaf</tissue>
    </source>
</reference>
<organism evidence="1">
    <name type="scientific">Sesamum latifolium</name>
    <dbReference type="NCBI Taxonomy" id="2727402"/>
    <lineage>
        <taxon>Eukaryota</taxon>
        <taxon>Viridiplantae</taxon>
        <taxon>Streptophyta</taxon>
        <taxon>Embryophyta</taxon>
        <taxon>Tracheophyta</taxon>
        <taxon>Spermatophyta</taxon>
        <taxon>Magnoliopsida</taxon>
        <taxon>eudicotyledons</taxon>
        <taxon>Gunneridae</taxon>
        <taxon>Pentapetalae</taxon>
        <taxon>asterids</taxon>
        <taxon>lamiids</taxon>
        <taxon>Lamiales</taxon>
        <taxon>Pedaliaceae</taxon>
        <taxon>Sesamum</taxon>
    </lineage>
</organism>
<comment type="caution">
    <text evidence="1">The sequence shown here is derived from an EMBL/GenBank/DDBJ whole genome shotgun (WGS) entry which is preliminary data.</text>
</comment>
<evidence type="ECO:0000313" key="1">
    <source>
        <dbReference type="EMBL" id="KAL0422074.1"/>
    </source>
</evidence>
<protein>
    <submittedName>
        <fullName evidence="1">Uncharacterized protein</fullName>
    </submittedName>
</protein>
<dbReference type="PANTHER" id="PTHR38146">
    <property type="entry name" value="30S RIBOSOMAL PROTEIN S12, CHLOROPLASTIC"/>
    <property type="match status" value="1"/>
</dbReference>
<sequence length="130" mass="14054">MLLSYSNLVVSTACPGLALGFDGGLKRPPTDALRSIIPNNACILCPTAVVGTESADAYSLDTIIASSPRKEVHVPWAFYLHSALLCFWPLRKILHAAYSRSLGRVFSSSVYDHPLGPAIDHRLGKLLPHS</sequence>
<dbReference type="EMBL" id="JACGWN010000011">
    <property type="protein sequence ID" value="KAL0422074.1"/>
    <property type="molecule type" value="Genomic_DNA"/>
</dbReference>
<proteinExistence type="predicted"/>
<accession>A0AAW2UY87</accession>
<reference evidence="1" key="2">
    <citation type="journal article" date="2024" name="Plant">
        <title>Genomic evolution and insights into agronomic trait innovations of Sesamum species.</title>
        <authorList>
            <person name="Miao H."/>
            <person name="Wang L."/>
            <person name="Qu L."/>
            <person name="Liu H."/>
            <person name="Sun Y."/>
            <person name="Le M."/>
            <person name="Wang Q."/>
            <person name="Wei S."/>
            <person name="Zheng Y."/>
            <person name="Lin W."/>
            <person name="Duan Y."/>
            <person name="Cao H."/>
            <person name="Xiong S."/>
            <person name="Wang X."/>
            <person name="Wei L."/>
            <person name="Li C."/>
            <person name="Ma Q."/>
            <person name="Ju M."/>
            <person name="Zhao R."/>
            <person name="Li G."/>
            <person name="Mu C."/>
            <person name="Tian Q."/>
            <person name="Mei H."/>
            <person name="Zhang T."/>
            <person name="Gao T."/>
            <person name="Zhang H."/>
        </authorList>
    </citation>
    <scope>NUCLEOTIDE SEQUENCE</scope>
    <source>
        <strain evidence="1">KEN1</strain>
    </source>
</reference>
<gene>
    <name evidence="1" type="ORF">Slati_3230300</name>
</gene>
<dbReference type="AlphaFoldDB" id="A0AAW2UY87"/>
<name>A0AAW2UY87_9LAMI</name>
<dbReference type="PANTHER" id="PTHR38146:SF9">
    <property type="entry name" value="UNKNOW PROTEIN"/>
    <property type="match status" value="1"/>
</dbReference>